<feature type="transmembrane region" description="Helical" evidence="11">
    <location>
        <begin position="5"/>
        <end position="26"/>
    </location>
</feature>
<dbReference type="PANTHER" id="PTHR28259:SF1">
    <property type="entry name" value="FLUORIDE EXPORT PROTEIN 1-RELATED"/>
    <property type="match status" value="1"/>
</dbReference>
<protein>
    <recommendedName>
        <fullName evidence="11">Fluoride-specific ion channel FluC</fullName>
    </recommendedName>
</protein>
<evidence type="ECO:0000313" key="13">
    <source>
        <dbReference type="Proteomes" id="UP000189670"/>
    </source>
</evidence>
<dbReference type="HAMAP" id="MF_00454">
    <property type="entry name" value="FluC"/>
    <property type="match status" value="1"/>
</dbReference>
<feature type="transmembrane region" description="Helical" evidence="11">
    <location>
        <begin position="71"/>
        <end position="89"/>
    </location>
</feature>
<reference evidence="13" key="1">
    <citation type="submission" date="2012-11" db="EMBL/GenBank/DDBJ databases">
        <authorList>
            <person name="Lucero-Rivera Y.E."/>
            <person name="Tovar-Ramirez D."/>
        </authorList>
    </citation>
    <scope>NUCLEOTIDE SEQUENCE [LARGE SCALE GENOMIC DNA]</scope>
    <source>
        <strain evidence="13">Araruama</strain>
    </source>
</reference>
<evidence type="ECO:0000313" key="12">
    <source>
        <dbReference type="EMBL" id="ETR72089.1"/>
    </source>
</evidence>
<feature type="binding site" evidence="11">
    <location>
        <position position="84"/>
    </location>
    <ligand>
        <name>Na(+)</name>
        <dbReference type="ChEBI" id="CHEBI:29101"/>
        <note>structural</note>
    </ligand>
</feature>
<keyword evidence="4 11" id="KW-0812">Transmembrane</keyword>
<comment type="function">
    <text evidence="11">Fluoride-specific ion channel. Important for reducing fluoride concentration in the cell, thus reducing its toxicity.</text>
</comment>
<evidence type="ECO:0000256" key="1">
    <source>
        <dbReference type="ARBA" id="ARBA00004651"/>
    </source>
</evidence>
<evidence type="ECO:0000256" key="10">
    <source>
        <dbReference type="ARBA" id="ARBA00035585"/>
    </source>
</evidence>
<dbReference type="AlphaFoldDB" id="A0A1V1PB03"/>
<comment type="caution">
    <text evidence="12">The sequence shown here is derived from an EMBL/GenBank/DDBJ whole genome shotgun (WGS) entry which is preliminary data.</text>
</comment>
<dbReference type="Pfam" id="PF02537">
    <property type="entry name" value="CRCB"/>
    <property type="match status" value="1"/>
</dbReference>
<dbReference type="Proteomes" id="UP000189670">
    <property type="component" value="Unassembled WGS sequence"/>
</dbReference>
<keyword evidence="7 11" id="KW-0472">Membrane</keyword>
<accession>A0A1V1PB03</accession>
<dbReference type="PANTHER" id="PTHR28259">
    <property type="entry name" value="FLUORIDE EXPORT PROTEIN 1-RELATED"/>
    <property type="match status" value="1"/>
</dbReference>
<keyword evidence="5 11" id="KW-1133">Transmembrane helix</keyword>
<dbReference type="GO" id="GO:0005886">
    <property type="term" value="C:plasma membrane"/>
    <property type="evidence" value="ECO:0007669"/>
    <property type="project" value="UniProtKB-SubCell"/>
</dbReference>
<evidence type="ECO:0000256" key="7">
    <source>
        <dbReference type="ARBA" id="ARBA00023136"/>
    </source>
</evidence>
<keyword evidence="8 11" id="KW-0407">Ion channel</keyword>
<dbReference type="GO" id="GO:0046872">
    <property type="term" value="F:metal ion binding"/>
    <property type="evidence" value="ECO:0007669"/>
    <property type="project" value="UniProtKB-KW"/>
</dbReference>
<keyword evidence="11" id="KW-0915">Sodium</keyword>
<evidence type="ECO:0000256" key="2">
    <source>
        <dbReference type="ARBA" id="ARBA00022475"/>
    </source>
</evidence>
<comment type="similarity">
    <text evidence="9 11">Belongs to the fluoride channel Fluc/FEX (TC 1.A.43) family.</text>
</comment>
<keyword evidence="11" id="KW-0479">Metal-binding</keyword>
<dbReference type="GO" id="GO:0140114">
    <property type="term" value="P:cellular detoxification of fluoride"/>
    <property type="evidence" value="ECO:0007669"/>
    <property type="project" value="UniProtKB-UniRule"/>
</dbReference>
<comment type="activity regulation">
    <text evidence="11">Na(+) is not transported, but it plays an essential structural role and its presence is essential for fluoride channel function.</text>
</comment>
<dbReference type="NCBIfam" id="TIGR00494">
    <property type="entry name" value="crcB"/>
    <property type="match status" value="1"/>
</dbReference>
<comment type="catalytic activity">
    <reaction evidence="10">
        <text>fluoride(in) = fluoride(out)</text>
        <dbReference type="Rhea" id="RHEA:76159"/>
        <dbReference type="ChEBI" id="CHEBI:17051"/>
    </reaction>
    <physiologicalReaction direction="left-to-right" evidence="10">
        <dbReference type="Rhea" id="RHEA:76160"/>
    </physiologicalReaction>
</comment>
<proteinExistence type="inferred from homology"/>
<comment type="subcellular location">
    <subcellularLocation>
        <location evidence="1 11">Cell membrane</location>
        <topology evidence="1 11">Multi-pass membrane protein</topology>
    </subcellularLocation>
</comment>
<sequence>MLKQYIVQTCVIGMGGFVGASLRFIISTKVQQLNTGAFFPWGTLTVNLLGCLLIGILFQLNETCQLFSPEIKHFIFIGILGSLTTYSTFSNDSLNLILDQRYVASAIYMSTQLIVGLFAVFMGRWLGKIITQGWYVTPFQG</sequence>
<organism evidence="12 13">
    <name type="scientific">Candidatus Magnetoglobus multicellularis str. Araruama</name>
    <dbReference type="NCBI Taxonomy" id="890399"/>
    <lineage>
        <taxon>Bacteria</taxon>
        <taxon>Pseudomonadati</taxon>
        <taxon>Thermodesulfobacteriota</taxon>
        <taxon>Desulfobacteria</taxon>
        <taxon>Desulfobacterales</taxon>
        <taxon>Desulfobacteraceae</taxon>
        <taxon>Candidatus Magnetoglobus</taxon>
    </lineage>
</organism>
<evidence type="ECO:0000256" key="6">
    <source>
        <dbReference type="ARBA" id="ARBA00023065"/>
    </source>
</evidence>
<dbReference type="InterPro" id="IPR003691">
    <property type="entry name" value="FluC"/>
</dbReference>
<name>A0A1V1PB03_9BACT</name>
<keyword evidence="6 11" id="KW-0406">Ion transport</keyword>
<evidence type="ECO:0000256" key="4">
    <source>
        <dbReference type="ARBA" id="ARBA00022692"/>
    </source>
</evidence>
<dbReference type="EMBL" id="ATBP01000184">
    <property type="protein sequence ID" value="ETR72089.1"/>
    <property type="molecule type" value="Genomic_DNA"/>
</dbReference>
<evidence type="ECO:0000256" key="11">
    <source>
        <dbReference type="HAMAP-Rule" id="MF_00454"/>
    </source>
</evidence>
<evidence type="ECO:0000256" key="8">
    <source>
        <dbReference type="ARBA" id="ARBA00023303"/>
    </source>
</evidence>
<keyword evidence="3" id="KW-0997">Cell inner membrane</keyword>
<feature type="transmembrane region" description="Helical" evidence="11">
    <location>
        <begin position="101"/>
        <end position="122"/>
    </location>
</feature>
<keyword evidence="11" id="KW-0813">Transport</keyword>
<evidence type="ECO:0000256" key="9">
    <source>
        <dbReference type="ARBA" id="ARBA00035120"/>
    </source>
</evidence>
<feature type="transmembrane region" description="Helical" evidence="11">
    <location>
        <begin position="38"/>
        <end position="59"/>
    </location>
</feature>
<dbReference type="GO" id="GO:0062054">
    <property type="term" value="F:fluoride channel activity"/>
    <property type="evidence" value="ECO:0007669"/>
    <property type="project" value="UniProtKB-UniRule"/>
</dbReference>
<evidence type="ECO:0000256" key="5">
    <source>
        <dbReference type="ARBA" id="ARBA00022989"/>
    </source>
</evidence>
<keyword evidence="2 11" id="KW-1003">Cell membrane</keyword>
<feature type="binding site" evidence="11">
    <location>
        <position position="81"/>
    </location>
    <ligand>
        <name>Na(+)</name>
        <dbReference type="ChEBI" id="CHEBI:29101"/>
        <note>structural</note>
    </ligand>
</feature>
<gene>
    <name evidence="11" type="primary">fluC</name>
    <name evidence="11" type="synonym">crcB</name>
    <name evidence="12" type="ORF">OMM_07722</name>
</gene>
<evidence type="ECO:0000256" key="3">
    <source>
        <dbReference type="ARBA" id="ARBA00022519"/>
    </source>
</evidence>